<dbReference type="EMBL" id="RCML01000189">
    <property type="protein sequence ID" value="KAG2986584.1"/>
    <property type="molecule type" value="Genomic_DNA"/>
</dbReference>
<gene>
    <name evidence="2" type="ORF">PC113_g2275</name>
    <name evidence="3" type="ORF">PC117_g2474</name>
    <name evidence="4" type="ORF">PC118_g7746</name>
    <name evidence="5" type="ORF">PC129_g10432</name>
</gene>
<protein>
    <submittedName>
        <fullName evidence="4">Uncharacterized protein</fullName>
    </submittedName>
</protein>
<proteinExistence type="predicted"/>
<evidence type="ECO:0000256" key="1">
    <source>
        <dbReference type="SAM" id="MobiDB-lite"/>
    </source>
</evidence>
<evidence type="ECO:0000313" key="2">
    <source>
        <dbReference type="EMBL" id="KAG2867087.1"/>
    </source>
</evidence>
<dbReference type="Proteomes" id="UP000735874">
    <property type="component" value="Unassembled WGS sequence"/>
</dbReference>
<dbReference type="Proteomes" id="UP000697107">
    <property type="component" value="Unassembled WGS sequence"/>
</dbReference>
<feature type="region of interest" description="Disordered" evidence="1">
    <location>
        <begin position="117"/>
        <end position="137"/>
    </location>
</feature>
<evidence type="ECO:0000313" key="5">
    <source>
        <dbReference type="EMBL" id="KAG3218764.1"/>
    </source>
</evidence>
<organism evidence="4 6">
    <name type="scientific">Phytophthora cactorum</name>
    <dbReference type="NCBI Taxonomy" id="29920"/>
    <lineage>
        <taxon>Eukaryota</taxon>
        <taxon>Sar</taxon>
        <taxon>Stramenopiles</taxon>
        <taxon>Oomycota</taxon>
        <taxon>Peronosporomycetes</taxon>
        <taxon>Peronosporales</taxon>
        <taxon>Peronosporaceae</taxon>
        <taxon>Phytophthora</taxon>
    </lineage>
</organism>
<reference evidence="4" key="1">
    <citation type="submission" date="2018-10" db="EMBL/GenBank/DDBJ databases">
        <title>Effector identification in a new, highly contiguous assembly of the strawberry crown rot pathogen Phytophthora cactorum.</title>
        <authorList>
            <person name="Armitage A.D."/>
            <person name="Nellist C.F."/>
            <person name="Bates H."/>
            <person name="Vickerstaff R.J."/>
            <person name="Harrison R.J."/>
        </authorList>
    </citation>
    <scope>NUCLEOTIDE SEQUENCE</scope>
    <source>
        <strain evidence="2">15-7</strain>
        <strain evidence="3">4040</strain>
        <strain evidence="4">P415</strain>
        <strain evidence="5">P421</strain>
    </source>
</reference>
<dbReference type="Proteomes" id="UP000760860">
    <property type="component" value="Unassembled WGS sequence"/>
</dbReference>
<dbReference type="AlphaFoldDB" id="A0A8T1G4M7"/>
<dbReference type="Proteomes" id="UP000736787">
    <property type="component" value="Unassembled WGS sequence"/>
</dbReference>
<comment type="caution">
    <text evidence="4">The sequence shown here is derived from an EMBL/GenBank/DDBJ whole genome shotgun (WGS) entry which is preliminary data.</text>
</comment>
<evidence type="ECO:0000313" key="4">
    <source>
        <dbReference type="EMBL" id="KAG2986584.1"/>
    </source>
</evidence>
<sequence length="137" mass="13966">MLLHAPLSAVFSSAGCYSVADLNEAVPLASRLPSVSCVANSHRIHHYSTQVAPLSSAVPSQSSLRLSVYSSPVPEYSFHTSCGFVKSTTAPVSPSTAVAPPTPVDCNSVGNRATTCSDGRGKGGGGTAGRGVTRMES</sequence>
<evidence type="ECO:0000313" key="6">
    <source>
        <dbReference type="Proteomes" id="UP000697107"/>
    </source>
</evidence>
<dbReference type="EMBL" id="RCMV01000344">
    <property type="protein sequence ID" value="KAG3218764.1"/>
    <property type="molecule type" value="Genomic_DNA"/>
</dbReference>
<name>A0A8T1G4M7_9STRA</name>
<evidence type="ECO:0000313" key="3">
    <source>
        <dbReference type="EMBL" id="KAG2952892.1"/>
    </source>
</evidence>
<accession>A0A8T1G4M7</accession>
<dbReference type="EMBL" id="RCMG01000030">
    <property type="protein sequence ID" value="KAG2867087.1"/>
    <property type="molecule type" value="Genomic_DNA"/>
</dbReference>
<dbReference type="EMBL" id="RCMK01000032">
    <property type="protein sequence ID" value="KAG2952892.1"/>
    <property type="molecule type" value="Genomic_DNA"/>
</dbReference>